<gene>
    <name evidence="2" type="ORF">GCM10009654_39310</name>
</gene>
<proteinExistence type="predicted"/>
<dbReference type="Gene3D" id="2.40.10.10">
    <property type="entry name" value="Trypsin-like serine proteases"/>
    <property type="match status" value="1"/>
</dbReference>
<dbReference type="Proteomes" id="UP001501371">
    <property type="component" value="Unassembled WGS sequence"/>
</dbReference>
<dbReference type="SUPFAM" id="SSF50494">
    <property type="entry name" value="Trypsin-like serine proteases"/>
    <property type="match status" value="1"/>
</dbReference>
<dbReference type="InterPro" id="IPR009003">
    <property type="entry name" value="Peptidase_S1_PA"/>
</dbReference>
<dbReference type="InterPro" id="IPR043504">
    <property type="entry name" value="Peptidase_S1_PA_chymotrypsin"/>
</dbReference>
<evidence type="ECO:0000259" key="1">
    <source>
        <dbReference type="Pfam" id="PF20028"/>
    </source>
</evidence>
<feature type="domain" description="vWA-MoxR associated protein C-terminal" evidence="1">
    <location>
        <begin position="493"/>
        <end position="731"/>
    </location>
</feature>
<keyword evidence="3" id="KW-1185">Reference proteome</keyword>
<name>A0ABN1UX88_9ACTN</name>
<evidence type="ECO:0000313" key="3">
    <source>
        <dbReference type="Proteomes" id="UP001501371"/>
    </source>
</evidence>
<dbReference type="RefSeq" id="WP_344278141.1">
    <property type="nucleotide sequence ID" value="NZ_BAAAKV010000034.1"/>
</dbReference>
<protein>
    <recommendedName>
        <fullName evidence="1">vWA-MoxR associated protein C-terminal domain-containing protein</fullName>
    </recommendedName>
</protein>
<dbReference type="InterPro" id="IPR045450">
    <property type="entry name" value="VMAP_C"/>
</dbReference>
<dbReference type="EMBL" id="BAAAKV010000034">
    <property type="protein sequence ID" value="GAA1178154.1"/>
    <property type="molecule type" value="Genomic_DNA"/>
</dbReference>
<accession>A0ABN1UX88</accession>
<dbReference type="Pfam" id="PF13365">
    <property type="entry name" value="Trypsin_2"/>
    <property type="match status" value="1"/>
</dbReference>
<organism evidence="2 3">
    <name type="scientific">Streptomyces hebeiensis</name>
    <dbReference type="NCBI Taxonomy" id="229486"/>
    <lineage>
        <taxon>Bacteria</taxon>
        <taxon>Bacillati</taxon>
        <taxon>Actinomycetota</taxon>
        <taxon>Actinomycetes</taxon>
        <taxon>Kitasatosporales</taxon>
        <taxon>Streptomycetaceae</taxon>
        <taxon>Streptomyces</taxon>
    </lineage>
</organism>
<reference evidence="2 3" key="1">
    <citation type="journal article" date="2019" name="Int. J. Syst. Evol. Microbiol.">
        <title>The Global Catalogue of Microorganisms (GCM) 10K type strain sequencing project: providing services to taxonomists for standard genome sequencing and annotation.</title>
        <authorList>
            <consortium name="The Broad Institute Genomics Platform"/>
            <consortium name="The Broad Institute Genome Sequencing Center for Infectious Disease"/>
            <person name="Wu L."/>
            <person name="Ma J."/>
        </authorList>
    </citation>
    <scope>NUCLEOTIDE SEQUENCE [LARGE SCALE GENOMIC DNA]</scope>
    <source>
        <strain evidence="2 3">JCM 12696</strain>
    </source>
</reference>
<dbReference type="Pfam" id="PF20028">
    <property type="entry name" value="VMAP-C"/>
    <property type="match status" value="1"/>
</dbReference>
<evidence type="ECO:0000313" key="2">
    <source>
        <dbReference type="EMBL" id="GAA1178154.1"/>
    </source>
</evidence>
<comment type="caution">
    <text evidence="2">The sequence shown here is derived from an EMBL/GenBank/DDBJ whole genome shotgun (WGS) entry which is preliminary data.</text>
</comment>
<sequence>MIDGLGRGAPGVPAETRRALMDLVMAATVRIHAPTPGYAPDEQGGKFLGSGFFIAPSWVLTCAHVAMQGEGRDVTVVFETGPGSGESAVPGTVVAALPEHPSGVTDTGRASYAPEAPYGTTGAYGTTDPYSTAGAYGTGDPYGSYATGDPYGAAPPPPAGGWAAPDLALVRLRRPTDHACVYVTERPAAFFGGGEVFYAGWTEIGGRLKRLNGQCTVQGTVGGWADPDEQMRLGGDVLPPGVSGGPTVDIARGEVVGVLKSQLVGAMGGTSIGVERLRSLPVPATMAGAESDDDYQAVFHAHDRYHAYQHTSPVGTGRTWTDVQSSLGASIDRALSPPQRVTLLGKLAQLPPPVSTRGLLDLLVRLPGVHSVERYPAPRSWRDGLGALYETRGGEAALELLLRYCMSVIAAERPYVTPSTAEAEEELWEWVKRVADDGLSREFRNEITRLWAAARLRTDREQRRAAPAYGERPADGEAPFVLLELEPRGWERDSYDWRVGVARHTGEVQPVGEDSRGTPGHALPARLTASLTEAFRRCDEPDSPAVLQVAVVQSQLGMAVDRWQLAPDEPPLGVTRPVVVRRSDHEPPLTEDDTRERMARWTRATTAAVRAAVVDCEDGLRVPVPTEEELRALAYETVPVLCRYGDRTDGETSAGLARVVRGGFHIALLRRGKDRPEAVCADFHRRAADTVAEARTADQLPRKIHELRQGVRSGRAEMYWSEGLALFYDDPHHPLPGSGQLLEAP</sequence>